<evidence type="ECO:0000256" key="2">
    <source>
        <dbReference type="ARBA" id="ARBA00022741"/>
    </source>
</evidence>
<reference evidence="17" key="2">
    <citation type="submission" date="2010-04" db="EMBL/GenBank/DDBJ databases">
        <title>Genome sequence of Salinibacter ruber M8.</title>
        <authorList>
            <consortium name="Genoscope"/>
        </authorList>
    </citation>
    <scope>NUCLEOTIDE SEQUENCE [LARGE SCALE GENOMIC DNA]</scope>
    <source>
        <strain evidence="17">M8</strain>
        <plasmid evidence="17">pSR56</plasmid>
    </source>
</reference>
<dbReference type="GO" id="GO:0005524">
    <property type="term" value="F:ATP binding"/>
    <property type="evidence" value="ECO:0007669"/>
    <property type="project" value="UniProtKB-UniRule"/>
</dbReference>
<evidence type="ECO:0000256" key="3">
    <source>
        <dbReference type="ARBA" id="ARBA00022801"/>
    </source>
</evidence>
<proteinExistence type="inferred from homology"/>
<protein>
    <recommendedName>
        <fullName evidence="9">DNA 3'-5' helicase</fullName>
        <ecNumber evidence="9">5.6.2.4</ecNumber>
    </recommendedName>
    <alternativeName>
        <fullName evidence="10">DNA 3'-5' helicase II</fullName>
    </alternativeName>
</protein>
<dbReference type="InterPro" id="IPR027417">
    <property type="entry name" value="P-loop_NTPase"/>
</dbReference>
<feature type="binding site" evidence="12">
    <location>
        <begin position="23"/>
        <end position="30"/>
    </location>
    <ligand>
        <name>ATP</name>
        <dbReference type="ChEBI" id="CHEBI:30616"/>
    </ligand>
</feature>
<organism evidence="16 17">
    <name type="scientific">Salinibacter ruber (strain M8)</name>
    <dbReference type="NCBI Taxonomy" id="761659"/>
    <lineage>
        <taxon>Bacteria</taxon>
        <taxon>Pseudomonadati</taxon>
        <taxon>Rhodothermota</taxon>
        <taxon>Rhodothermia</taxon>
        <taxon>Rhodothermales</taxon>
        <taxon>Salinibacteraceae</taxon>
        <taxon>Salinibacter</taxon>
    </lineage>
</organism>
<dbReference type="KEGG" id="srm:SRM_p56012"/>
<keyword evidence="3 12" id="KW-0378">Hydrolase</keyword>
<keyword evidence="4 12" id="KW-0347">Helicase</keyword>
<dbReference type="InterPro" id="IPR014017">
    <property type="entry name" value="DNA_helicase_UvrD-like_C"/>
</dbReference>
<dbReference type="GO" id="GO:0043138">
    <property type="term" value="F:3'-5' DNA helicase activity"/>
    <property type="evidence" value="ECO:0007669"/>
    <property type="project" value="UniProtKB-EC"/>
</dbReference>
<evidence type="ECO:0000259" key="14">
    <source>
        <dbReference type="PROSITE" id="PS51198"/>
    </source>
</evidence>
<keyword evidence="2 12" id="KW-0547">Nucleotide-binding</keyword>
<dbReference type="PROSITE" id="PS51198">
    <property type="entry name" value="UVRD_HELICASE_ATP_BIND"/>
    <property type="match status" value="1"/>
</dbReference>
<evidence type="ECO:0000256" key="9">
    <source>
        <dbReference type="ARBA" id="ARBA00034808"/>
    </source>
</evidence>
<evidence type="ECO:0000313" key="16">
    <source>
        <dbReference type="EMBL" id="CBH22730.1"/>
    </source>
</evidence>
<evidence type="ECO:0000256" key="1">
    <source>
        <dbReference type="ARBA" id="ARBA00009922"/>
    </source>
</evidence>
<evidence type="ECO:0000256" key="8">
    <source>
        <dbReference type="ARBA" id="ARBA00034617"/>
    </source>
</evidence>
<dbReference type="EMBL" id="FP565811">
    <property type="protein sequence ID" value="CBH22730.1"/>
    <property type="molecule type" value="Genomic_DNA"/>
</dbReference>
<feature type="compositionally biased region" description="Basic and acidic residues" evidence="13">
    <location>
        <begin position="472"/>
        <end position="510"/>
    </location>
</feature>
<sequence>MAEPRPQQKEVLGYEGGTMGVAAVPGSGKTWTLTRLAARLVAEADLEARQEVLVVTLVNSSVDNFSSRIDQLVEQEGMLPDVGYRVCTLHTLAHEIVRARPDLAGLSEDFHVVDDRQSSDILRDVAESWYQSNQSKITGYLTGDISDYKRKEVLSEKLPRQVRRVAQNAIKHAKSSGLSPEALRGYLQDRGAEMPLAEMAQSIYQGYQQALNVQSAVDYDDLIRHALRVLQTDEELLSRLQHQWPYVLEDEAQDSSRIQQQILQRLAGSQANWVRVGDPNQAIYESFTTADPNLLREFVGKAGQSPELAQSGRSQPSIIKLANRTIWWSQEKHPNEEVRGALTGPLIRTTSEGDPQPNPPDRPGRIAFVSGEFTEEEETRKVAAALGPWLEANPEKTCAMLVPVRGMGVDAASRLEEQGIPYTDSLLKTTSQTREAAQRIERVVEYLAKPTSPARLARCYVQWRSSQVEANGVRDESFSEGGGKPEGESKPEGKGESEGKSKMEAAKAEIRETSRLVSQIGRPEDYIWPQGRSWLSEVEEDLTNEQLSRLEAFREKVRYWLELSGLPIGQLIMALGRDFFSDPDRLALVQKFSGLLRRASNYNPEWGLPRLSDELEVIAENERRFEGVGSGEADFDPEDHKGEVTISTMHGAKGLEWDRVHMMGVNDYHFPAAVAGDKFLPEKWFYRDGLNLQAETLAQIDALTGGEPYQEGEATTEARQEYARERIRLFYVCVTRAREELMITTNIGRFEDNRPALIFEEMRKIYDEHIAE</sequence>
<keyword evidence="6" id="KW-0238">DNA-binding</keyword>
<keyword evidence="7" id="KW-0413">Isomerase</keyword>
<dbReference type="GO" id="GO:0000725">
    <property type="term" value="P:recombinational repair"/>
    <property type="evidence" value="ECO:0007669"/>
    <property type="project" value="TreeGrafter"/>
</dbReference>
<dbReference type="InterPro" id="IPR000212">
    <property type="entry name" value="DNA_helicase_UvrD/REP"/>
</dbReference>
<dbReference type="Gene3D" id="3.40.50.300">
    <property type="entry name" value="P-loop containing nucleotide triphosphate hydrolases"/>
    <property type="match status" value="2"/>
</dbReference>
<evidence type="ECO:0000256" key="12">
    <source>
        <dbReference type="PROSITE-ProRule" id="PRU00560"/>
    </source>
</evidence>
<evidence type="ECO:0000256" key="13">
    <source>
        <dbReference type="SAM" id="MobiDB-lite"/>
    </source>
</evidence>
<name>D5H490_SALRM</name>
<evidence type="ECO:0000256" key="7">
    <source>
        <dbReference type="ARBA" id="ARBA00023235"/>
    </source>
</evidence>
<dbReference type="RefSeq" id="WP_013060223.1">
    <property type="nucleotide sequence ID" value="NC_014028.1"/>
</dbReference>
<evidence type="ECO:0000313" key="17">
    <source>
        <dbReference type="Proteomes" id="UP000000933"/>
    </source>
</evidence>
<dbReference type="InterPro" id="IPR013986">
    <property type="entry name" value="DExx_box_DNA_helicase_dom_sf"/>
</dbReference>
<evidence type="ECO:0000256" key="6">
    <source>
        <dbReference type="ARBA" id="ARBA00023125"/>
    </source>
</evidence>
<dbReference type="InterPro" id="IPR014016">
    <property type="entry name" value="UvrD-like_ATP-bd"/>
</dbReference>
<dbReference type="EC" id="5.6.2.4" evidence="9"/>
<reference evidence="16 17" key="1">
    <citation type="journal article" date="2010" name="ISME J.">
        <title>Fine-scale evolution: genomic, phenotypic and ecological differentiation in two coexisting Salinibacter ruber strains.</title>
        <authorList>
            <person name="Pena A."/>
            <person name="Teeling H."/>
            <person name="Huerta-Cepas J."/>
            <person name="Santos F."/>
            <person name="Yarza P."/>
            <person name="Brito-Echeverria J."/>
            <person name="Lucio M."/>
            <person name="Schmitt-Kopplin P."/>
            <person name="Meseguer I."/>
            <person name="Schenowitz C."/>
            <person name="Dossat C."/>
            <person name="Barbe V."/>
            <person name="Dopazo J."/>
            <person name="Rossello-Mora R."/>
            <person name="Schuler M."/>
            <person name="Glockner F.O."/>
            <person name="Amann R."/>
            <person name="Gabaldon T."/>
            <person name="Anton J."/>
        </authorList>
    </citation>
    <scope>NUCLEOTIDE SEQUENCE [LARGE SCALE GENOMIC DNA]</scope>
    <source>
        <strain evidence="16 17">M8</strain>
        <plasmid evidence="17">pSR56</plasmid>
    </source>
</reference>
<evidence type="ECO:0000259" key="15">
    <source>
        <dbReference type="PROSITE" id="PS51217"/>
    </source>
</evidence>
<dbReference type="PANTHER" id="PTHR11070:SF2">
    <property type="entry name" value="ATP-DEPENDENT DNA HELICASE SRS2"/>
    <property type="match status" value="1"/>
</dbReference>
<evidence type="ECO:0000256" key="10">
    <source>
        <dbReference type="ARBA" id="ARBA00034923"/>
    </source>
</evidence>
<dbReference type="Pfam" id="PF00580">
    <property type="entry name" value="UvrD-helicase"/>
    <property type="match status" value="1"/>
</dbReference>
<dbReference type="AlphaFoldDB" id="D5H490"/>
<geneLocation type="plasmid" evidence="16 17">
    <name>pSR56</name>
</geneLocation>
<dbReference type="PROSITE" id="PS51217">
    <property type="entry name" value="UVRD_HELICASE_CTER"/>
    <property type="match status" value="1"/>
</dbReference>
<evidence type="ECO:0000256" key="11">
    <source>
        <dbReference type="ARBA" id="ARBA00048988"/>
    </source>
</evidence>
<dbReference type="PANTHER" id="PTHR11070">
    <property type="entry name" value="UVRD / RECB / PCRA DNA HELICASE FAMILY MEMBER"/>
    <property type="match status" value="1"/>
</dbReference>
<comment type="similarity">
    <text evidence="1">Belongs to the helicase family. UvrD subfamily.</text>
</comment>
<comment type="catalytic activity">
    <reaction evidence="11">
        <text>ATP + H2O = ADP + phosphate + H(+)</text>
        <dbReference type="Rhea" id="RHEA:13065"/>
        <dbReference type="ChEBI" id="CHEBI:15377"/>
        <dbReference type="ChEBI" id="CHEBI:15378"/>
        <dbReference type="ChEBI" id="CHEBI:30616"/>
        <dbReference type="ChEBI" id="CHEBI:43474"/>
        <dbReference type="ChEBI" id="CHEBI:456216"/>
        <dbReference type="EC" id="5.6.2.4"/>
    </reaction>
</comment>
<dbReference type="Gene3D" id="1.10.10.160">
    <property type="match status" value="1"/>
</dbReference>
<accession>D5H490</accession>
<dbReference type="HOGENOM" id="CLU_362043_0_0_10"/>
<dbReference type="Pfam" id="PF13361">
    <property type="entry name" value="UvrD_C"/>
    <property type="match status" value="1"/>
</dbReference>
<feature type="domain" description="UvrD-like helicase C-terminal" evidence="15">
    <location>
        <begin position="316"/>
        <end position="654"/>
    </location>
</feature>
<dbReference type="SUPFAM" id="SSF52540">
    <property type="entry name" value="P-loop containing nucleoside triphosphate hydrolases"/>
    <property type="match status" value="1"/>
</dbReference>
<dbReference type="GO" id="GO:0003677">
    <property type="term" value="F:DNA binding"/>
    <property type="evidence" value="ECO:0007669"/>
    <property type="project" value="UniProtKB-KW"/>
</dbReference>
<evidence type="ECO:0000256" key="5">
    <source>
        <dbReference type="ARBA" id="ARBA00022840"/>
    </source>
</evidence>
<feature type="domain" description="UvrD-like helicase ATP-binding" evidence="14">
    <location>
        <begin position="2"/>
        <end position="315"/>
    </location>
</feature>
<dbReference type="Gene3D" id="1.10.486.10">
    <property type="entry name" value="PCRA, domain 4"/>
    <property type="match status" value="1"/>
</dbReference>
<gene>
    <name evidence="16" type="primary">pcrA</name>
    <name evidence="16" type="ORF">SRM_p56012</name>
</gene>
<dbReference type="Proteomes" id="UP000000933">
    <property type="component" value="Plasmid pSR56"/>
</dbReference>
<keyword evidence="5 12" id="KW-0067">ATP-binding</keyword>
<dbReference type="GO" id="GO:0016887">
    <property type="term" value="F:ATP hydrolysis activity"/>
    <property type="evidence" value="ECO:0007669"/>
    <property type="project" value="RHEA"/>
</dbReference>
<evidence type="ECO:0000256" key="4">
    <source>
        <dbReference type="ARBA" id="ARBA00022806"/>
    </source>
</evidence>
<feature type="region of interest" description="Disordered" evidence="13">
    <location>
        <begin position="471"/>
        <end position="510"/>
    </location>
</feature>
<comment type="catalytic activity">
    <reaction evidence="8">
        <text>Couples ATP hydrolysis with the unwinding of duplex DNA by translocating in the 3'-5' direction.</text>
        <dbReference type="EC" id="5.6.2.4"/>
    </reaction>
</comment>
<keyword evidence="16" id="KW-0614">Plasmid</keyword>